<gene>
    <name evidence="1" type="ORF">GCM10022256_25170</name>
</gene>
<evidence type="ECO:0000313" key="2">
    <source>
        <dbReference type="Proteomes" id="UP001501594"/>
    </source>
</evidence>
<dbReference type="EMBL" id="BAABAU010000003">
    <property type="protein sequence ID" value="GAA4266905.1"/>
    <property type="molecule type" value="Genomic_DNA"/>
</dbReference>
<accession>A0ABP8E4D7</accession>
<dbReference type="SUPFAM" id="SSF53474">
    <property type="entry name" value="alpha/beta-Hydrolases"/>
    <property type="match status" value="1"/>
</dbReference>
<dbReference type="RefSeq" id="WP_344796697.1">
    <property type="nucleotide sequence ID" value="NZ_BAABAU010000003.1"/>
</dbReference>
<evidence type="ECO:0000313" key="1">
    <source>
        <dbReference type="EMBL" id="GAA4266905.1"/>
    </source>
</evidence>
<name>A0ABP8E4D7_9MICO</name>
<dbReference type="InterPro" id="IPR029058">
    <property type="entry name" value="AB_hydrolase_fold"/>
</dbReference>
<evidence type="ECO:0008006" key="3">
    <source>
        <dbReference type="Google" id="ProtNLM"/>
    </source>
</evidence>
<proteinExistence type="predicted"/>
<keyword evidence="2" id="KW-1185">Reference proteome</keyword>
<dbReference type="Gene3D" id="3.40.50.1820">
    <property type="entry name" value="alpha/beta hydrolase"/>
    <property type="match status" value="1"/>
</dbReference>
<dbReference type="Proteomes" id="UP001501594">
    <property type="component" value="Unassembled WGS sequence"/>
</dbReference>
<comment type="caution">
    <text evidence="1">The sequence shown here is derived from an EMBL/GenBank/DDBJ whole genome shotgun (WGS) entry which is preliminary data.</text>
</comment>
<organism evidence="1 2">
    <name type="scientific">Frondihabitans peucedani</name>
    <dbReference type="NCBI Taxonomy" id="598626"/>
    <lineage>
        <taxon>Bacteria</taxon>
        <taxon>Bacillati</taxon>
        <taxon>Actinomycetota</taxon>
        <taxon>Actinomycetes</taxon>
        <taxon>Micrococcales</taxon>
        <taxon>Microbacteriaceae</taxon>
        <taxon>Frondihabitans</taxon>
    </lineage>
</organism>
<protein>
    <recommendedName>
        <fullName evidence="3">Alpha/beta hydrolase</fullName>
    </recommendedName>
</protein>
<reference evidence="2" key="1">
    <citation type="journal article" date="2019" name="Int. J. Syst. Evol. Microbiol.">
        <title>The Global Catalogue of Microorganisms (GCM) 10K type strain sequencing project: providing services to taxonomists for standard genome sequencing and annotation.</title>
        <authorList>
            <consortium name="The Broad Institute Genomics Platform"/>
            <consortium name="The Broad Institute Genome Sequencing Center for Infectious Disease"/>
            <person name="Wu L."/>
            <person name="Ma J."/>
        </authorList>
    </citation>
    <scope>NUCLEOTIDE SEQUENCE [LARGE SCALE GENOMIC DNA]</scope>
    <source>
        <strain evidence="2">JCM 17442</strain>
    </source>
</reference>
<sequence length="198" mass="20556">MIATTWKTVAGQGSADVALILPGSGYTAQAPLLYWCARLLEGAGWQVRVATWGEGGGADVTPVEFVERSVEDGFSAAEPSTPGAGRRLVVAKSFGTLAAPWAGREGVRGVWLTPILTDEPVAQALAAATRDDLVVGGEADDLWRPERLEGTDARVVTVPGGDHGLLVPGGWRESLAAQQRVYDAVAEHLGVTSSAAAP</sequence>